<comment type="caution">
    <text evidence="4">The sequence shown here is derived from an EMBL/GenBank/DDBJ whole genome shotgun (WGS) entry which is preliminary data.</text>
</comment>
<dbReference type="EMBL" id="PKUN01000018">
    <property type="protein sequence ID" value="PLX61333.1"/>
    <property type="molecule type" value="Genomic_DNA"/>
</dbReference>
<keyword evidence="2" id="KW-0812">Transmembrane</keyword>
<evidence type="ECO:0000313" key="5">
    <source>
        <dbReference type="Proteomes" id="UP000235015"/>
    </source>
</evidence>
<dbReference type="GO" id="GO:0016780">
    <property type="term" value="F:phosphotransferase activity, for other substituted phosphate groups"/>
    <property type="evidence" value="ECO:0007669"/>
    <property type="project" value="TreeGrafter"/>
</dbReference>
<organism evidence="4 5">
    <name type="scientific">Sedimenticola selenatireducens</name>
    <dbReference type="NCBI Taxonomy" id="191960"/>
    <lineage>
        <taxon>Bacteria</taxon>
        <taxon>Pseudomonadati</taxon>
        <taxon>Pseudomonadota</taxon>
        <taxon>Gammaproteobacteria</taxon>
        <taxon>Chromatiales</taxon>
        <taxon>Sedimenticolaceae</taxon>
        <taxon>Sedimenticola</taxon>
    </lineage>
</organism>
<protein>
    <submittedName>
        <fullName evidence="4">UDP-phosphate galactose phosphotransferase</fullName>
    </submittedName>
</protein>
<dbReference type="Proteomes" id="UP000235015">
    <property type="component" value="Unassembled WGS sequence"/>
</dbReference>
<gene>
    <name evidence="4" type="ORF">C0630_11190</name>
</gene>
<dbReference type="PANTHER" id="PTHR30576">
    <property type="entry name" value="COLANIC BIOSYNTHESIS UDP-GLUCOSE LIPID CARRIER TRANSFERASE"/>
    <property type="match status" value="1"/>
</dbReference>
<name>A0A2N6CVS9_9GAMM</name>
<evidence type="ECO:0000256" key="1">
    <source>
        <dbReference type="ARBA" id="ARBA00006464"/>
    </source>
</evidence>
<keyword evidence="2" id="KW-1133">Transmembrane helix</keyword>
<evidence type="ECO:0000259" key="3">
    <source>
        <dbReference type="Pfam" id="PF02397"/>
    </source>
</evidence>
<dbReference type="PANTHER" id="PTHR30576:SF10">
    <property type="entry name" value="SLL5057 PROTEIN"/>
    <property type="match status" value="1"/>
</dbReference>
<dbReference type="AlphaFoldDB" id="A0A2N6CVS9"/>
<keyword evidence="4" id="KW-0808">Transferase</keyword>
<accession>A0A2N6CVS9</accession>
<feature type="domain" description="Bacterial sugar transferase" evidence="3">
    <location>
        <begin position="2"/>
        <end position="179"/>
    </location>
</feature>
<comment type="similarity">
    <text evidence="1">Belongs to the bacterial sugar transferase family.</text>
</comment>
<proteinExistence type="inferred from homology"/>
<feature type="transmembrane region" description="Helical" evidence="2">
    <location>
        <begin position="7"/>
        <end position="28"/>
    </location>
</feature>
<keyword evidence="2" id="KW-0472">Membrane</keyword>
<evidence type="ECO:0000256" key="2">
    <source>
        <dbReference type="SAM" id="Phobius"/>
    </source>
</evidence>
<dbReference type="Pfam" id="PF02397">
    <property type="entry name" value="Bac_transf"/>
    <property type="match status" value="1"/>
</dbReference>
<sequence length="186" mass="21276">MKRLFDLLMIFVTTILLILPIGLIAIAVKISSPGPALYWSDRIGRNNRIFSMPKFRTMRIETPAVATHLLSDPAAYLTPIGSFLRKTSLDELPQLWSILKGDMSFVGPRPALFNQDDLIALRAEYGVHKLVPGLTGWAQVNGRDELPIPEKVKLDLEYQERQSFWFDMRILWLTFLKVLRRDGVSH</sequence>
<dbReference type="RefSeq" id="WP_273439492.1">
    <property type="nucleotide sequence ID" value="NZ_CAXXYC010000004.1"/>
</dbReference>
<evidence type="ECO:0000313" key="4">
    <source>
        <dbReference type="EMBL" id="PLX61333.1"/>
    </source>
</evidence>
<reference evidence="4 5" key="1">
    <citation type="submission" date="2017-11" db="EMBL/GenBank/DDBJ databases">
        <title>Genome-resolved metagenomics identifies genetic mobility, metabolic interactions, and unexpected diversity in perchlorate-reducing communities.</title>
        <authorList>
            <person name="Barnum T.P."/>
            <person name="Figueroa I.A."/>
            <person name="Carlstrom C.I."/>
            <person name="Lucas L.N."/>
            <person name="Engelbrektson A.L."/>
            <person name="Coates J.D."/>
        </authorList>
    </citation>
    <scope>NUCLEOTIDE SEQUENCE [LARGE SCALE GENOMIC DNA]</scope>
    <source>
        <strain evidence="4">BM301</strain>
    </source>
</reference>
<dbReference type="InterPro" id="IPR003362">
    <property type="entry name" value="Bact_transf"/>
</dbReference>